<dbReference type="Proteomes" id="UP000544413">
    <property type="component" value="Unassembled WGS sequence"/>
</dbReference>
<name>A0A841YQG7_9LIST</name>
<organism evidence="1 3">
    <name type="scientific">Listeria booriae</name>
    <dbReference type="NCBI Taxonomy" id="1552123"/>
    <lineage>
        <taxon>Bacteria</taxon>
        <taxon>Bacillati</taxon>
        <taxon>Bacillota</taxon>
        <taxon>Bacilli</taxon>
        <taxon>Bacillales</taxon>
        <taxon>Listeriaceae</taxon>
        <taxon>Listeria</taxon>
    </lineage>
</organism>
<evidence type="ECO:0000313" key="1">
    <source>
        <dbReference type="EMBL" id="MBC1402108.1"/>
    </source>
</evidence>
<dbReference type="EMBL" id="JAARPT010000006">
    <property type="protein sequence ID" value="MBC1402108.1"/>
    <property type="molecule type" value="Genomic_DNA"/>
</dbReference>
<protein>
    <submittedName>
        <fullName evidence="1">Uncharacterized protein</fullName>
    </submittedName>
</protein>
<proteinExistence type="predicted"/>
<dbReference type="RefSeq" id="WP_185406267.1">
    <property type="nucleotide sequence ID" value="NZ_JAARPT010000006.1"/>
</dbReference>
<evidence type="ECO:0000313" key="3">
    <source>
        <dbReference type="Proteomes" id="UP000544413"/>
    </source>
</evidence>
<evidence type="ECO:0000313" key="2">
    <source>
        <dbReference type="EMBL" id="MBC1617840.1"/>
    </source>
</evidence>
<comment type="caution">
    <text evidence="1">The sequence shown here is derived from an EMBL/GenBank/DDBJ whole genome shotgun (WGS) entry which is preliminary data.</text>
</comment>
<dbReference type="Proteomes" id="UP000574104">
    <property type="component" value="Unassembled WGS sequence"/>
</dbReference>
<gene>
    <name evidence="1" type="ORF">HB836_11015</name>
    <name evidence="2" type="ORF">HB904_16810</name>
</gene>
<sequence>MQLEEKKVMTEHCEKAVAAEILEIVRKNGLTLANLSDVVARVEMHFVDNAVLDASTNEDEFFWGDTHD</sequence>
<reference evidence="3 4" key="1">
    <citation type="submission" date="2020-03" db="EMBL/GenBank/DDBJ databases">
        <title>Soil Listeria distribution.</title>
        <authorList>
            <person name="Liao J."/>
            <person name="Wiedmann M."/>
        </authorList>
    </citation>
    <scope>NUCLEOTIDE SEQUENCE [LARGE SCALE GENOMIC DNA]</scope>
    <source>
        <strain evidence="2 4">FSL L7-1299</strain>
        <strain evidence="1 3">FSL L7-1658</strain>
    </source>
</reference>
<accession>A0A841YQG7</accession>
<dbReference type="EMBL" id="JAARSH010000015">
    <property type="protein sequence ID" value="MBC1617840.1"/>
    <property type="molecule type" value="Genomic_DNA"/>
</dbReference>
<evidence type="ECO:0000313" key="4">
    <source>
        <dbReference type="Proteomes" id="UP000574104"/>
    </source>
</evidence>
<dbReference type="AlphaFoldDB" id="A0A841YQG7"/>